<dbReference type="PANTHER" id="PTHR37294:SF1">
    <property type="entry name" value="3'-5' EXORIBONUCLEASE YHAM"/>
    <property type="match status" value="1"/>
</dbReference>
<dbReference type="Gene3D" id="1.10.3210.10">
    <property type="entry name" value="Hypothetical protein af1432"/>
    <property type="match status" value="1"/>
</dbReference>
<dbReference type="CDD" id="cd00077">
    <property type="entry name" value="HDc"/>
    <property type="match status" value="1"/>
</dbReference>
<dbReference type="Pfam" id="PF01966">
    <property type="entry name" value="HD"/>
    <property type="match status" value="1"/>
</dbReference>
<dbReference type="RefSeq" id="WP_004029893.1">
    <property type="nucleotide sequence ID" value="NZ_AMPO01000002.1"/>
</dbReference>
<dbReference type="Gene3D" id="2.40.50.140">
    <property type="entry name" value="Nucleic acid-binding proteins"/>
    <property type="match status" value="1"/>
</dbReference>
<dbReference type="GO" id="GO:0003676">
    <property type="term" value="F:nucleic acid binding"/>
    <property type="evidence" value="ECO:0007669"/>
    <property type="project" value="InterPro"/>
</dbReference>
<dbReference type="Pfam" id="PF01336">
    <property type="entry name" value="tRNA_anti-codon"/>
    <property type="match status" value="1"/>
</dbReference>
<keyword evidence="4" id="KW-1185">Reference proteome</keyword>
<organism evidence="3 4">
    <name type="scientific">Methanobacterium formicicum (strain DSM 3637 / PP1)</name>
    <dbReference type="NCBI Taxonomy" id="1204725"/>
    <lineage>
        <taxon>Archaea</taxon>
        <taxon>Methanobacteriati</taxon>
        <taxon>Methanobacteriota</taxon>
        <taxon>Methanomada group</taxon>
        <taxon>Methanobacteria</taxon>
        <taxon>Methanobacteriales</taxon>
        <taxon>Methanobacteriaceae</taxon>
        <taxon>Methanobacterium</taxon>
    </lineage>
</organism>
<evidence type="ECO:0000313" key="3">
    <source>
        <dbReference type="EMBL" id="EKF86507.1"/>
    </source>
</evidence>
<dbReference type="GO" id="GO:0016787">
    <property type="term" value="F:hydrolase activity"/>
    <property type="evidence" value="ECO:0007669"/>
    <property type="project" value="UniProtKB-KW"/>
</dbReference>
<dbReference type="InterPro" id="IPR006675">
    <property type="entry name" value="HDIG_dom"/>
</dbReference>
<dbReference type="OrthoDB" id="114744at2157"/>
<evidence type="ECO:0000313" key="4">
    <source>
        <dbReference type="Proteomes" id="UP000007360"/>
    </source>
</evidence>
<dbReference type="Proteomes" id="UP000007360">
    <property type="component" value="Unassembled WGS sequence"/>
</dbReference>
<reference evidence="3 4" key="1">
    <citation type="journal article" date="2012" name="J. Bacteriol.">
        <title>Draft genome sequence of Methanobacterium formicicum DSM 3637, an archaebacterium isolated from the methane producer amoeba Pelomyxa palustris.</title>
        <authorList>
            <person name="Gutierrez G."/>
        </authorList>
    </citation>
    <scope>NUCLEOTIDE SEQUENCE [LARGE SCALE GENOMIC DNA]</scope>
    <source>
        <strain evidence="4">DSM 3637 / PP1</strain>
    </source>
</reference>
<proteinExistence type="predicted"/>
<accession>K2R5K9</accession>
<dbReference type="InterPro" id="IPR004365">
    <property type="entry name" value="NA-bd_OB_tRNA"/>
</dbReference>
<comment type="caution">
    <text evidence="3">The sequence shown here is derived from an EMBL/GenBank/DDBJ whole genome shotgun (WGS) entry which is preliminary data.</text>
</comment>
<dbReference type="InterPro" id="IPR003607">
    <property type="entry name" value="HD/PDEase_dom"/>
</dbReference>
<dbReference type="AlphaFoldDB" id="K2R5K9"/>
<dbReference type="PANTHER" id="PTHR37294">
    <property type="entry name" value="3'-5' EXORIBONUCLEASE YHAM"/>
    <property type="match status" value="1"/>
</dbReference>
<dbReference type="InterPro" id="IPR050798">
    <property type="entry name" value="YhaM_exoribonuc/phosphodiest"/>
</dbReference>
<feature type="domain" description="HD/PDEase" evidence="2">
    <location>
        <begin position="166"/>
        <end position="303"/>
    </location>
</feature>
<dbReference type="InterPro" id="IPR006674">
    <property type="entry name" value="HD_domain"/>
</dbReference>
<gene>
    <name evidence="3" type="ORF">A994_03453</name>
</gene>
<protein>
    <submittedName>
        <fullName evidence="3">Metal dependent phosphohydrolase</fullName>
    </submittedName>
</protein>
<sequence>MLKKEEDFIENLNSVRRINTSFVIASAIIKTARNGKDYLEFSLTDKTGEITARMFPNRDANDIFENINQKNIYAITGNVDEFPRNSQNFSIKIDSFQELDEEEYQLDDFIRTSDKDQKELMEKIISTIKGIENVHLKNLLRAFFCDSDFAQEFSKAPSAKIYHHNYVGGLLEHTVEVLQLCKTVCQIFPEVDQDLLYTGAILHDVGKLKAYDYDMISIDISNEGKMLDHLFISADMVKEKISSLDEEMPENLQTQLLHMVLSHHGEVRNGWGSPVDPKTPEAVALHYADNLDAKVKGLIQKLKG</sequence>
<dbReference type="SUPFAM" id="SSF109604">
    <property type="entry name" value="HD-domain/PDEase-like"/>
    <property type="match status" value="1"/>
</dbReference>
<dbReference type="GO" id="GO:0031125">
    <property type="term" value="P:rRNA 3'-end processing"/>
    <property type="evidence" value="ECO:0007669"/>
    <property type="project" value="TreeGrafter"/>
</dbReference>
<dbReference type="EMBL" id="AMPO01000002">
    <property type="protein sequence ID" value="EKF86507.1"/>
    <property type="molecule type" value="Genomic_DNA"/>
</dbReference>
<dbReference type="InterPro" id="IPR012340">
    <property type="entry name" value="NA-bd_OB-fold"/>
</dbReference>
<name>K2R5K9_METFP</name>
<evidence type="ECO:0000259" key="2">
    <source>
        <dbReference type="SMART" id="SM00471"/>
    </source>
</evidence>
<dbReference type="PATRIC" id="fig|1204725.3.peg.694"/>
<evidence type="ECO:0000256" key="1">
    <source>
        <dbReference type="ARBA" id="ARBA00022801"/>
    </source>
</evidence>
<keyword evidence="1" id="KW-0378">Hydrolase</keyword>
<dbReference type="SMART" id="SM00471">
    <property type="entry name" value="HDc"/>
    <property type="match status" value="1"/>
</dbReference>
<dbReference type="NCBIfam" id="TIGR00277">
    <property type="entry name" value="HDIG"/>
    <property type="match status" value="1"/>
</dbReference>